<comment type="function">
    <text evidence="7">Participates in both transcription termination and antitermination.</text>
</comment>
<dbReference type="SUPFAM" id="SSF69705">
    <property type="entry name" value="Transcription factor NusA, N-terminal domain"/>
    <property type="match status" value="1"/>
</dbReference>
<dbReference type="FunFam" id="3.30.300.20:FF:000002">
    <property type="entry name" value="Transcription termination/antitermination protein NusA"/>
    <property type="match status" value="1"/>
</dbReference>
<keyword evidence="5 7" id="KW-0805">Transcription regulation</keyword>
<dbReference type="InterPro" id="IPR015946">
    <property type="entry name" value="KH_dom-like_a/b"/>
</dbReference>
<dbReference type="GO" id="GO:0003723">
    <property type="term" value="F:RNA binding"/>
    <property type="evidence" value="ECO:0007669"/>
    <property type="project" value="UniProtKB-UniRule"/>
</dbReference>
<dbReference type="SMART" id="SM00322">
    <property type="entry name" value="KH"/>
    <property type="match status" value="1"/>
</dbReference>
<dbReference type="Pfam" id="PF26594">
    <property type="entry name" value="KH_NusA_2nd"/>
    <property type="match status" value="1"/>
</dbReference>
<dbReference type="InterPro" id="IPR003029">
    <property type="entry name" value="S1_domain"/>
</dbReference>
<dbReference type="InterPro" id="IPR013735">
    <property type="entry name" value="TF_NusA_N"/>
</dbReference>
<keyword evidence="3 7" id="KW-0889">Transcription antitermination</keyword>
<dbReference type="Pfam" id="PF13184">
    <property type="entry name" value="KH_NusA_1st"/>
    <property type="match status" value="1"/>
</dbReference>
<comment type="subunit">
    <text evidence="7">Monomer. Binds directly to the core enzyme of the DNA-dependent RNA polymerase and to nascent RNA.</text>
</comment>
<dbReference type="CDD" id="cd02134">
    <property type="entry name" value="KH-II_NusA_rpt1"/>
    <property type="match status" value="1"/>
</dbReference>
<dbReference type="eggNOG" id="COG0195">
    <property type="taxonomic scope" value="Bacteria"/>
</dbReference>
<dbReference type="GO" id="GO:0003700">
    <property type="term" value="F:DNA-binding transcription factor activity"/>
    <property type="evidence" value="ECO:0007669"/>
    <property type="project" value="InterPro"/>
</dbReference>
<accession>F4GK49</accession>
<dbReference type="AlphaFoldDB" id="F4GK49"/>
<sequence>MSTNLSEAIKSMVEEKGISQDLVISTIEDFLRAAYKRKFGTDANAVVQFSDDLSNVTLNARRIIVEDENYYDMTTEISLEEAEELVGKCEIGDELLVPIDLKEFDRISIQSAKQRSRQSLRDIQKDTTFKEYENKTGQLIIGYVQRQIGDDFYVDIGSTEGILPRRNQSSREVYRQGDKVKFYVEKVEKTDHGVRVVLSRTSAELVKLLFELEVPEIYDHSIEIHDIVREAGYRTKVAVYSHRDDIDPVGACVGLKGMRIQTIMKEIEGEKIDILKYDPNPEVFIRNALAPAEVKDVILLKQNERRALAIVDDTQLSLAIGKQGLNVRLANQLSDWIIEVKTEAQFAELDIASTARSRAEALFTDADEVEDVSDYEMTEDVPALRFDEGEVADEDYVTEEEDGDEGDLNLSELPIDAELIAKLNSHGIYTVGQYINLDDAELTSLDDVTVEEKQKLDEIFNEFVSIEEEHIYEDDDK</sequence>
<dbReference type="GO" id="GO:0005829">
    <property type="term" value="C:cytosol"/>
    <property type="evidence" value="ECO:0007669"/>
    <property type="project" value="TreeGrafter"/>
</dbReference>
<dbReference type="GO" id="GO:0031564">
    <property type="term" value="P:transcription antitermination"/>
    <property type="evidence" value="ECO:0007669"/>
    <property type="project" value="UniProtKB-UniRule"/>
</dbReference>
<evidence type="ECO:0000256" key="7">
    <source>
        <dbReference type="HAMAP-Rule" id="MF_00945"/>
    </source>
</evidence>
<dbReference type="Pfam" id="PF08529">
    <property type="entry name" value="NusA_N"/>
    <property type="match status" value="1"/>
</dbReference>
<protein>
    <recommendedName>
        <fullName evidence="7">Transcription termination/antitermination protein NusA</fullName>
    </recommendedName>
</protein>
<dbReference type="PROSITE" id="PS50126">
    <property type="entry name" value="S1"/>
    <property type="match status" value="1"/>
</dbReference>
<dbReference type="HAMAP" id="MF_00945_B">
    <property type="entry name" value="NusA_B"/>
    <property type="match status" value="1"/>
</dbReference>
<reference evidence="10" key="1">
    <citation type="submission" date="2011-04" db="EMBL/GenBank/DDBJ databases">
        <title>The complete genome of Spirochaeta coccoides DSM 17374.</title>
        <authorList>
            <person name="Lucas S."/>
            <person name="Copeland A."/>
            <person name="Lapidus A."/>
            <person name="Bruce D."/>
            <person name="Goodwin L."/>
            <person name="Pitluck S."/>
            <person name="Peters L."/>
            <person name="Kyrpides N."/>
            <person name="Mavromatis K."/>
            <person name="Pagani I."/>
            <person name="Ivanova N."/>
            <person name="Ovchinnikova G."/>
            <person name="Lu M."/>
            <person name="Detter J.C."/>
            <person name="Tapia R."/>
            <person name="Han C."/>
            <person name="Land M."/>
            <person name="Hauser L."/>
            <person name="Markowitz V."/>
            <person name="Cheng J.-F."/>
            <person name="Hugenholtz P."/>
            <person name="Woyke T."/>
            <person name="Wu D."/>
            <person name="Spring S."/>
            <person name="Schroeder M."/>
            <person name="Brambilla E."/>
            <person name="Klenk H.-P."/>
            <person name="Eisen J.A."/>
        </authorList>
    </citation>
    <scope>NUCLEOTIDE SEQUENCE [LARGE SCALE GENOMIC DNA]</scope>
    <source>
        <strain evidence="10">ATCC BAA-1237 / DSM 17374 / SPN1</strain>
    </source>
</reference>
<gene>
    <name evidence="7" type="primary">nusA</name>
    <name evidence="9" type="ordered locus">Spico_0593</name>
</gene>
<dbReference type="EMBL" id="CP002659">
    <property type="protein sequence ID" value="AEC01821.1"/>
    <property type="molecule type" value="Genomic_DNA"/>
</dbReference>
<keyword evidence="2 7" id="KW-0963">Cytoplasm</keyword>
<dbReference type="GO" id="GO:0006353">
    <property type="term" value="P:DNA-templated transcription termination"/>
    <property type="evidence" value="ECO:0007669"/>
    <property type="project" value="UniProtKB-UniRule"/>
</dbReference>
<dbReference type="PANTHER" id="PTHR22648">
    <property type="entry name" value="TRANSCRIPTION TERMINATION FACTOR NUSA"/>
    <property type="match status" value="1"/>
</dbReference>
<keyword evidence="1 7" id="KW-0806">Transcription termination</keyword>
<dbReference type="PANTHER" id="PTHR22648:SF0">
    <property type="entry name" value="TRANSCRIPTION TERMINATION_ANTITERMINATION PROTEIN NUSA"/>
    <property type="match status" value="1"/>
</dbReference>
<dbReference type="Pfam" id="PF00575">
    <property type="entry name" value="S1"/>
    <property type="match status" value="1"/>
</dbReference>
<dbReference type="InterPro" id="IPR004087">
    <property type="entry name" value="KH_dom"/>
</dbReference>
<evidence type="ECO:0000256" key="2">
    <source>
        <dbReference type="ARBA" id="ARBA00022490"/>
    </source>
</evidence>
<evidence type="ECO:0000313" key="10">
    <source>
        <dbReference type="Proteomes" id="UP000007939"/>
    </source>
</evidence>
<keyword evidence="6 7" id="KW-0804">Transcription</keyword>
<evidence type="ECO:0000256" key="1">
    <source>
        <dbReference type="ARBA" id="ARBA00022472"/>
    </source>
</evidence>
<dbReference type="InterPro" id="IPR010213">
    <property type="entry name" value="TF_NusA"/>
</dbReference>
<proteinExistence type="inferred from homology"/>
<evidence type="ECO:0000259" key="8">
    <source>
        <dbReference type="PROSITE" id="PS50126"/>
    </source>
</evidence>
<dbReference type="InterPro" id="IPR058582">
    <property type="entry name" value="KH_NusA_2nd"/>
</dbReference>
<dbReference type="NCBIfam" id="TIGR01953">
    <property type="entry name" value="NusA"/>
    <property type="match status" value="1"/>
</dbReference>
<dbReference type="Gene3D" id="2.40.50.140">
    <property type="entry name" value="Nucleic acid-binding proteins"/>
    <property type="match status" value="1"/>
</dbReference>
<dbReference type="OrthoDB" id="9807233at2"/>
<keyword evidence="4 7" id="KW-0694">RNA-binding</keyword>
<organism evidence="9 10">
    <name type="scientific">Parasphaerochaeta coccoides (strain ATCC BAA-1237 / DSM 17374 / SPN1)</name>
    <name type="common">Sphaerochaeta coccoides</name>
    <dbReference type="NCBI Taxonomy" id="760011"/>
    <lineage>
        <taxon>Bacteria</taxon>
        <taxon>Pseudomonadati</taxon>
        <taxon>Spirochaetota</taxon>
        <taxon>Spirochaetia</taxon>
        <taxon>Spirochaetales</taxon>
        <taxon>Sphaerochaetaceae</taxon>
        <taxon>Parasphaerochaeta</taxon>
    </lineage>
</organism>
<dbReference type="InterPro" id="IPR012340">
    <property type="entry name" value="NA-bd_OB-fold"/>
</dbReference>
<reference evidence="9 10" key="2">
    <citation type="journal article" date="2012" name="Stand. Genomic Sci.">
        <title>Complete genome sequence of the termite hindgut bacterium Spirochaeta coccoides type strain (SPN1(T)), reclassification in the genus Sphaerochaeta as Sphaerochaeta coccoides comb. nov. and emendations of the family Spirochaetaceae and the genus Sphaerochaeta.</title>
        <authorList>
            <person name="Abt B."/>
            <person name="Han C."/>
            <person name="Scheuner C."/>
            <person name="Lu M."/>
            <person name="Lapidus A."/>
            <person name="Nolan M."/>
            <person name="Lucas S."/>
            <person name="Hammon N."/>
            <person name="Deshpande S."/>
            <person name="Cheng J.F."/>
            <person name="Tapia R."/>
            <person name="Goodwin L.A."/>
            <person name="Pitluck S."/>
            <person name="Liolios K."/>
            <person name="Pagani I."/>
            <person name="Ivanova N."/>
            <person name="Mavromatis K."/>
            <person name="Mikhailova N."/>
            <person name="Huntemann M."/>
            <person name="Pati A."/>
            <person name="Chen A."/>
            <person name="Palaniappan K."/>
            <person name="Land M."/>
            <person name="Hauser L."/>
            <person name="Brambilla E.M."/>
            <person name="Rohde M."/>
            <person name="Spring S."/>
            <person name="Gronow S."/>
            <person name="Goker M."/>
            <person name="Woyke T."/>
            <person name="Bristow J."/>
            <person name="Eisen J.A."/>
            <person name="Markowitz V."/>
            <person name="Hugenholtz P."/>
            <person name="Kyrpides N.C."/>
            <person name="Klenk H.P."/>
            <person name="Detter J.C."/>
        </authorList>
    </citation>
    <scope>NUCLEOTIDE SEQUENCE [LARGE SCALE GENOMIC DNA]</scope>
    <source>
        <strain evidence="10">ATCC BAA-1237 / DSM 17374 / SPN1</strain>
    </source>
</reference>
<dbReference type="InterPro" id="IPR036555">
    <property type="entry name" value="NusA_N_sf"/>
</dbReference>
<dbReference type="InterPro" id="IPR030842">
    <property type="entry name" value="TF_NusA_bacterial"/>
</dbReference>
<evidence type="ECO:0000256" key="6">
    <source>
        <dbReference type="ARBA" id="ARBA00023163"/>
    </source>
</evidence>
<dbReference type="Gene3D" id="3.30.1480.10">
    <property type="entry name" value="NusA, N-terminal domain"/>
    <property type="match status" value="1"/>
</dbReference>
<dbReference type="RefSeq" id="WP_013739217.1">
    <property type="nucleotide sequence ID" value="NC_015436.1"/>
</dbReference>
<dbReference type="InterPro" id="IPR009019">
    <property type="entry name" value="KH_sf_prok-type"/>
</dbReference>
<evidence type="ECO:0000313" key="9">
    <source>
        <dbReference type="EMBL" id="AEC01821.1"/>
    </source>
</evidence>
<dbReference type="InterPro" id="IPR025249">
    <property type="entry name" value="TF_NusA_KH_1st"/>
</dbReference>
<name>F4GK49_PARC1</name>
<keyword evidence="10" id="KW-1185">Reference proteome</keyword>
<comment type="similarity">
    <text evidence="7">Belongs to the NusA family.</text>
</comment>
<dbReference type="STRING" id="760011.Spico_0593"/>
<feature type="domain" description="S1 motif" evidence="8">
    <location>
        <begin position="137"/>
        <end position="201"/>
    </location>
</feature>
<dbReference type="FunFam" id="3.30.300.20:FF:000005">
    <property type="entry name" value="Transcription termination/antitermination protein NusA"/>
    <property type="match status" value="1"/>
</dbReference>
<dbReference type="SUPFAM" id="SSF50249">
    <property type="entry name" value="Nucleic acid-binding proteins"/>
    <property type="match status" value="1"/>
</dbReference>
<dbReference type="HOGENOM" id="CLU_029242_2_2_12"/>
<dbReference type="Gene3D" id="3.30.300.20">
    <property type="match status" value="2"/>
</dbReference>
<evidence type="ECO:0000256" key="3">
    <source>
        <dbReference type="ARBA" id="ARBA00022814"/>
    </source>
</evidence>
<evidence type="ECO:0000256" key="5">
    <source>
        <dbReference type="ARBA" id="ARBA00023015"/>
    </source>
</evidence>
<dbReference type="Proteomes" id="UP000007939">
    <property type="component" value="Chromosome"/>
</dbReference>
<dbReference type="SMART" id="SM00316">
    <property type="entry name" value="S1"/>
    <property type="match status" value="1"/>
</dbReference>
<comment type="subcellular location">
    <subcellularLocation>
        <location evidence="7">Cytoplasm</location>
    </subcellularLocation>
</comment>
<dbReference type="CDD" id="cd22529">
    <property type="entry name" value="KH-II_NusA_rpt2"/>
    <property type="match status" value="1"/>
</dbReference>
<dbReference type="CDD" id="cd04455">
    <property type="entry name" value="S1_NusA"/>
    <property type="match status" value="1"/>
</dbReference>
<dbReference type="SUPFAM" id="SSF54814">
    <property type="entry name" value="Prokaryotic type KH domain (KH-domain type II)"/>
    <property type="match status" value="2"/>
</dbReference>
<evidence type="ECO:0000256" key="4">
    <source>
        <dbReference type="ARBA" id="ARBA00022884"/>
    </source>
</evidence>
<dbReference type="KEGG" id="scc:Spico_0593"/>